<accession>A0A4R8DR05</accession>
<sequence length="754" mass="83702">MRAIKSLNMIALAAAAVLAGAGEKAHAQTPRRAVDYVNPFIGTADHGHTYPGATVPFGMVQLSPDNGRSGWDWCSGYNYGDSVIAGFSHLHLSGTGIGDLCDISVMPSVGILPGVDKITSSFSHDREIAEPGYYAVLLKDFGLWTELTATPHAGMHRYIFPASGNSQIRFDLGFAVNWDKATEGYFRRINDTTFVGYRYSTGWAKDQRVYFAVVLSKPVKDMVLFSDSVRVKGNEAKGRDVKACLLFDTKPAERVLMKVGLSFADIDGAQKSLEEIPGWDFDAVRKIAVDAWQDELGKVEVSTADTRLKQTFYTALYHSFEAPVTFTDRNLRYKGIDGKPVKATGTRYTVHSIWDTFRANNPLFTLLQGDRVPDIINSYLDFYDQYGLLPVWDLEYNETNCMTGYHSVAVISDAILKGFKGFDVEKAYTAMKKSAMQDIRGSNLYRQYGYVPQDKLGSSVTITLEYAYDDWCIAQVAKYLNRPDDYTAFMKRAHSYIPLFDARRGFFRAKNADGSWVEPFDPYYSEHDPDKAMYTEGNAWQHSWFVPQDPQGLINLFGSKAAYIGKLDSLFIVPSVLKGDNTSPDISGMIGQYAQGNEPSHHIAYLYNYAGEPWKTAEKIRLVTDSLYNNTPHGLCGNEDCGQMSAWYVFSALGFYPVNPASGQYVLGSPLFDRVTLNLPGNKTFTVVAQNNSPINKYIESAVLNGKKYDKSYITHADIMKGGVLELVMGDKPGSKWGTAAADLPSSMSEATAH</sequence>
<feature type="signal peptide" evidence="4">
    <location>
        <begin position="1"/>
        <end position="27"/>
    </location>
</feature>
<name>A0A4R8DR05_9BACT</name>
<dbReference type="GO" id="GO:0005975">
    <property type="term" value="P:carbohydrate metabolic process"/>
    <property type="evidence" value="ECO:0007669"/>
    <property type="project" value="InterPro"/>
</dbReference>
<evidence type="ECO:0000259" key="6">
    <source>
        <dbReference type="Pfam" id="PF17678"/>
    </source>
</evidence>
<dbReference type="RefSeq" id="WP_133992395.1">
    <property type="nucleotide sequence ID" value="NZ_SODV01000001.1"/>
</dbReference>
<evidence type="ECO:0000313" key="8">
    <source>
        <dbReference type="Proteomes" id="UP000294498"/>
    </source>
</evidence>
<dbReference type="Pfam" id="PF07971">
    <property type="entry name" value="Glyco_hydro_92"/>
    <property type="match status" value="1"/>
</dbReference>
<comment type="subunit">
    <text evidence="2">Monomer.</text>
</comment>
<dbReference type="GO" id="GO:0005829">
    <property type="term" value="C:cytosol"/>
    <property type="evidence" value="ECO:0007669"/>
    <property type="project" value="TreeGrafter"/>
</dbReference>
<dbReference type="PANTHER" id="PTHR12143:SF39">
    <property type="entry name" value="SECRETED PROTEIN"/>
    <property type="match status" value="1"/>
</dbReference>
<evidence type="ECO:0000256" key="3">
    <source>
        <dbReference type="ARBA" id="ARBA00022837"/>
    </source>
</evidence>
<evidence type="ECO:0000259" key="5">
    <source>
        <dbReference type="Pfam" id="PF07971"/>
    </source>
</evidence>
<dbReference type="EMBL" id="SODV01000001">
    <property type="protein sequence ID" value="TDX00592.1"/>
    <property type="molecule type" value="Genomic_DNA"/>
</dbReference>
<dbReference type="NCBIfam" id="TIGR01180">
    <property type="entry name" value="aman2_put"/>
    <property type="match status" value="1"/>
</dbReference>
<feature type="domain" description="Glycosyl hydrolase family 92 N-terminal" evidence="6">
    <location>
        <begin position="36"/>
        <end position="262"/>
    </location>
</feature>
<dbReference type="Proteomes" id="UP000294498">
    <property type="component" value="Unassembled WGS sequence"/>
</dbReference>
<dbReference type="AlphaFoldDB" id="A0A4R8DR05"/>
<dbReference type="Gene3D" id="3.30.2080.10">
    <property type="entry name" value="GH92 mannosidase domain"/>
    <property type="match status" value="1"/>
</dbReference>
<keyword evidence="8" id="KW-1185">Reference proteome</keyword>
<dbReference type="Pfam" id="PF17678">
    <property type="entry name" value="Glyco_hydro_92N"/>
    <property type="match status" value="1"/>
</dbReference>
<feature type="chain" id="PRO_5020766363" evidence="4">
    <location>
        <begin position="28"/>
        <end position="754"/>
    </location>
</feature>
<dbReference type="PANTHER" id="PTHR12143">
    <property type="entry name" value="PEPTIDE N-GLYCANASE PNGASE -RELATED"/>
    <property type="match status" value="1"/>
</dbReference>
<gene>
    <name evidence="7" type="ORF">EDB95_1617</name>
</gene>
<proteinExistence type="predicted"/>
<dbReference type="InterPro" id="IPR012939">
    <property type="entry name" value="Glyco_hydro_92"/>
</dbReference>
<comment type="cofactor">
    <cofactor evidence="1">
        <name>Ca(2+)</name>
        <dbReference type="ChEBI" id="CHEBI:29108"/>
    </cofactor>
</comment>
<evidence type="ECO:0000313" key="7">
    <source>
        <dbReference type="EMBL" id="TDX00592.1"/>
    </source>
</evidence>
<evidence type="ECO:0000256" key="1">
    <source>
        <dbReference type="ARBA" id="ARBA00001913"/>
    </source>
</evidence>
<dbReference type="GO" id="GO:0030246">
    <property type="term" value="F:carbohydrate binding"/>
    <property type="evidence" value="ECO:0007669"/>
    <property type="project" value="InterPro"/>
</dbReference>
<dbReference type="InterPro" id="IPR008928">
    <property type="entry name" value="6-hairpin_glycosidase_sf"/>
</dbReference>
<dbReference type="OrthoDB" id="9804511at2"/>
<dbReference type="GO" id="GO:0000224">
    <property type="term" value="F:peptide-N4-(N-acetyl-beta-glucosaminyl)asparagine amidase activity"/>
    <property type="evidence" value="ECO:0007669"/>
    <property type="project" value="TreeGrafter"/>
</dbReference>
<dbReference type="FunFam" id="1.20.1050.60:FF:000001">
    <property type="entry name" value="Putative alpha-1,2-mannosidase"/>
    <property type="match status" value="1"/>
</dbReference>
<organism evidence="7 8">
    <name type="scientific">Dinghuibacter silviterrae</name>
    <dbReference type="NCBI Taxonomy" id="1539049"/>
    <lineage>
        <taxon>Bacteria</taxon>
        <taxon>Pseudomonadati</taxon>
        <taxon>Bacteroidota</taxon>
        <taxon>Chitinophagia</taxon>
        <taxon>Chitinophagales</taxon>
        <taxon>Chitinophagaceae</taxon>
        <taxon>Dinghuibacter</taxon>
    </lineage>
</organism>
<reference evidence="7 8" key="1">
    <citation type="submission" date="2019-03" db="EMBL/GenBank/DDBJ databases">
        <title>Genomic Encyclopedia of Type Strains, Phase IV (KMG-IV): sequencing the most valuable type-strain genomes for metagenomic binning, comparative biology and taxonomic classification.</title>
        <authorList>
            <person name="Goeker M."/>
        </authorList>
    </citation>
    <scope>NUCLEOTIDE SEQUENCE [LARGE SCALE GENOMIC DNA]</scope>
    <source>
        <strain evidence="7 8">DSM 100059</strain>
    </source>
</reference>
<evidence type="ECO:0000256" key="2">
    <source>
        <dbReference type="ARBA" id="ARBA00011245"/>
    </source>
</evidence>
<dbReference type="GO" id="GO:0006516">
    <property type="term" value="P:glycoprotein catabolic process"/>
    <property type="evidence" value="ECO:0007669"/>
    <property type="project" value="TreeGrafter"/>
</dbReference>
<dbReference type="InterPro" id="IPR014718">
    <property type="entry name" value="GH-type_carb-bd"/>
</dbReference>
<dbReference type="FunFam" id="3.30.2080.10:FF:000001">
    <property type="entry name" value="Alpha-1,2-mannosidase subfamily"/>
    <property type="match status" value="1"/>
</dbReference>
<evidence type="ECO:0000256" key="4">
    <source>
        <dbReference type="SAM" id="SignalP"/>
    </source>
</evidence>
<dbReference type="InterPro" id="IPR005887">
    <property type="entry name" value="GH92_a_mannosidase_put"/>
</dbReference>
<keyword evidence="3" id="KW-0106">Calcium</keyword>
<dbReference type="InterPro" id="IPR050883">
    <property type="entry name" value="PNGase"/>
</dbReference>
<keyword evidence="4" id="KW-0732">Signal</keyword>
<feature type="domain" description="Glycosyl hydrolase family 92" evidence="5">
    <location>
        <begin position="269"/>
        <end position="731"/>
    </location>
</feature>
<dbReference type="InterPro" id="IPR041371">
    <property type="entry name" value="GH92_N"/>
</dbReference>
<protein>
    <submittedName>
        <fullName evidence="7">Putative alpha-1,2-mannosidase</fullName>
    </submittedName>
</protein>
<dbReference type="SUPFAM" id="SSF48208">
    <property type="entry name" value="Six-hairpin glycosidases"/>
    <property type="match status" value="1"/>
</dbReference>
<dbReference type="Gene3D" id="1.20.1610.10">
    <property type="entry name" value="alpha-1,2-mannosidases domains"/>
    <property type="match status" value="1"/>
</dbReference>
<comment type="caution">
    <text evidence="7">The sequence shown here is derived from an EMBL/GenBank/DDBJ whole genome shotgun (WGS) entry which is preliminary data.</text>
</comment>
<dbReference type="Gene3D" id="2.70.98.10">
    <property type="match status" value="1"/>
</dbReference>
<dbReference type="Gene3D" id="1.20.1050.60">
    <property type="entry name" value="alpha-1,2-mannosidase"/>
    <property type="match status" value="1"/>
</dbReference>